<sequence length="80" mass="8684">MTAKLSLPALETRVQQGIGGLPLIDQNRDVSTPEVAKRIDLTATRAKSRHCQVGIDPIQLILLIAIIVVSVIENIRTEGD</sequence>
<gene>
    <name evidence="1" type="ORF">IE877_10320</name>
</gene>
<keyword evidence="2" id="KW-1185">Reference proteome</keyword>
<comment type="caution">
    <text evidence="1">The sequence shown here is derived from an EMBL/GenBank/DDBJ whole genome shotgun (WGS) entry which is preliminary data.</text>
</comment>
<dbReference type="Proteomes" id="UP000652176">
    <property type="component" value="Unassembled WGS sequence"/>
</dbReference>
<proteinExistence type="predicted"/>
<name>A0ABR9CZW3_9GAMM</name>
<protein>
    <submittedName>
        <fullName evidence="1">Uncharacterized protein</fullName>
    </submittedName>
</protein>
<dbReference type="RefSeq" id="WP_192374649.1">
    <property type="nucleotide sequence ID" value="NZ_CAJHIV010000001.1"/>
</dbReference>
<evidence type="ECO:0000313" key="1">
    <source>
        <dbReference type="EMBL" id="MBD9356280.1"/>
    </source>
</evidence>
<evidence type="ECO:0000313" key="2">
    <source>
        <dbReference type="Proteomes" id="UP000652176"/>
    </source>
</evidence>
<dbReference type="EMBL" id="JACXSS010000001">
    <property type="protein sequence ID" value="MBD9356280.1"/>
    <property type="molecule type" value="Genomic_DNA"/>
</dbReference>
<accession>A0ABR9CZW3</accession>
<organism evidence="1 2">
    <name type="scientific">Methylomonas albis</name>
    <dbReference type="NCBI Taxonomy" id="1854563"/>
    <lineage>
        <taxon>Bacteria</taxon>
        <taxon>Pseudomonadati</taxon>
        <taxon>Pseudomonadota</taxon>
        <taxon>Gammaproteobacteria</taxon>
        <taxon>Methylococcales</taxon>
        <taxon>Methylococcaceae</taxon>
        <taxon>Methylomonas</taxon>
    </lineage>
</organism>
<reference evidence="1 2" key="1">
    <citation type="submission" date="2020-09" db="EMBL/GenBank/DDBJ databases">
        <title>Methylomonas albis sp. nov. and Methylomonas fluvii sp. nov.: Two cold-adapted methanotrophs from the River Elbe and an amended description of Methylovulum psychrotolerans strain Eb1.</title>
        <authorList>
            <person name="Bussmann I.K."/>
            <person name="Klings K.-W."/>
            <person name="Warnstedt J."/>
            <person name="Hoppert M."/>
            <person name="Saborowski A."/>
            <person name="Horn F."/>
            <person name="Liebner S."/>
        </authorList>
    </citation>
    <scope>NUCLEOTIDE SEQUENCE [LARGE SCALE GENOMIC DNA]</scope>
    <source>
        <strain evidence="1 2">EbA</strain>
    </source>
</reference>